<dbReference type="SUPFAM" id="SSF54849">
    <property type="entry name" value="GroEL-intermediate domain like"/>
    <property type="match status" value="1"/>
</dbReference>
<dbReference type="SUPFAM" id="SSF52029">
    <property type="entry name" value="GroEL apical domain-like"/>
    <property type="match status" value="1"/>
</dbReference>
<evidence type="ECO:0000256" key="4">
    <source>
        <dbReference type="RuleBase" id="RU000419"/>
    </source>
</evidence>
<evidence type="ECO:0000256" key="2">
    <source>
        <dbReference type="ARBA" id="ARBA00023186"/>
    </source>
</evidence>
<dbReference type="Gene3D" id="1.10.560.10">
    <property type="entry name" value="GroEL-like equatorial domain"/>
    <property type="match status" value="1"/>
</dbReference>
<dbReference type="NCBIfam" id="TIGR02348">
    <property type="entry name" value="GroEL"/>
    <property type="match status" value="1"/>
</dbReference>
<dbReference type="InterPro" id="IPR027413">
    <property type="entry name" value="GROEL-like_equatorial_sf"/>
</dbReference>
<dbReference type="NCBIfam" id="NF000592">
    <property type="entry name" value="PRK00013.1"/>
    <property type="match status" value="1"/>
</dbReference>
<evidence type="ECO:0000256" key="3">
    <source>
        <dbReference type="RuleBase" id="RU000418"/>
    </source>
</evidence>
<dbReference type="PANTHER" id="PTHR45633">
    <property type="entry name" value="60 KDA HEAT SHOCK PROTEIN, MITOCHONDRIAL"/>
    <property type="match status" value="1"/>
</dbReference>
<dbReference type="Gene3D" id="3.30.260.10">
    <property type="entry name" value="TCP-1-like chaperonin intermediate domain"/>
    <property type="match status" value="1"/>
</dbReference>
<dbReference type="Proteomes" id="UP000606499">
    <property type="component" value="Unassembled WGS sequence"/>
</dbReference>
<comment type="subunit">
    <text evidence="4">Forms a cylinder of 14 subunits composed of two heptameric rings stacked back-to-back. Interacts with the co-chaperonin GroES.</text>
</comment>
<evidence type="ECO:0000256" key="1">
    <source>
        <dbReference type="ARBA" id="ARBA00006607"/>
    </source>
</evidence>
<dbReference type="FunFam" id="3.50.7.10:FF:000001">
    <property type="entry name" value="60 kDa chaperonin"/>
    <property type="match status" value="1"/>
</dbReference>
<keyword evidence="2" id="KW-0143">Chaperone</keyword>
<dbReference type="NCBIfam" id="NF009488">
    <property type="entry name" value="PRK12850.1"/>
    <property type="match status" value="1"/>
</dbReference>
<keyword evidence="7" id="KW-1185">Reference proteome</keyword>
<dbReference type="Gene3D" id="3.50.7.10">
    <property type="entry name" value="GroEL"/>
    <property type="match status" value="1"/>
</dbReference>
<gene>
    <name evidence="6" type="primary">groL</name>
    <name evidence="6" type="ORF">H8S45_13905</name>
</gene>
<feature type="coiled-coil region" evidence="5">
    <location>
        <begin position="337"/>
        <end position="407"/>
    </location>
</feature>
<proteinExistence type="inferred from homology"/>
<dbReference type="GO" id="GO:0140662">
    <property type="term" value="F:ATP-dependent protein folding chaperone"/>
    <property type="evidence" value="ECO:0007669"/>
    <property type="project" value="InterPro"/>
</dbReference>
<comment type="function">
    <text evidence="4">Together with its co-chaperonin GroES, plays an essential role in assisting protein folding. The GroEL-GroES system forms a nano-cage that allows encapsulation of the non-native substrate proteins and provides a physical environment optimized to promote and accelerate protein folding.</text>
</comment>
<dbReference type="AlphaFoldDB" id="A0A923LYX7"/>
<dbReference type="GO" id="GO:0005524">
    <property type="term" value="F:ATP binding"/>
    <property type="evidence" value="ECO:0007669"/>
    <property type="project" value="InterPro"/>
</dbReference>
<dbReference type="PRINTS" id="PR00298">
    <property type="entry name" value="CHAPERONIN60"/>
</dbReference>
<dbReference type="Pfam" id="PF00118">
    <property type="entry name" value="Cpn60_TCP1"/>
    <property type="match status" value="1"/>
</dbReference>
<dbReference type="RefSeq" id="WP_054327876.1">
    <property type="nucleotide sequence ID" value="NZ_JACOPL010000019.1"/>
</dbReference>
<dbReference type="GO" id="GO:0042026">
    <property type="term" value="P:protein refolding"/>
    <property type="evidence" value="ECO:0007669"/>
    <property type="project" value="InterPro"/>
</dbReference>
<name>A0A923LYX7_9FIRM</name>
<dbReference type="NCBIfam" id="NF009487">
    <property type="entry name" value="PRK12849.1"/>
    <property type="match status" value="1"/>
</dbReference>
<organism evidence="6 7">
    <name type="scientific">Agathobaculum faecis</name>
    <dbReference type="NCBI Taxonomy" id="2763013"/>
    <lineage>
        <taxon>Bacteria</taxon>
        <taxon>Bacillati</taxon>
        <taxon>Bacillota</taxon>
        <taxon>Clostridia</taxon>
        <taxon>Eubacteriales</taxon>
        <taxon>Butyricicoccaceae</taxon>
        <taxon>Agathobaculum</taxon>
    </lineage>
</organism>
<dbReference type="InterPro" id="IPR002423">
    <property type="entry name" value="Cpn60/GroEL/TCP-1"/>
</dbReference>
<dbReference type="InterPro" id="IPR001844">
    <property type="entry name" value="Cpn60/GroEL"/>
</dbReference>
<dbReference type="SUPFAM" id="SSF48592">
    <property type="entry name" value="GroEL equatorial domain-like"/>
    <property type="match status" value="1"/>
</dbReference>
<dbReference type="NCBIfam" id="NF009489">
    <property type="entry name" value="PRK12851.1"/>
    <property type="match status" value="1"/>
</dbReference>
<protein>
    <recommendedName>
        <fullName evidence="4">60 kDa chaperonin</fullName>
    </recommendedName>
</protein>
<sequence>MARDLYYGDQARKRLQAGMNQLADAVKTTIGPKGRNVMVAGFGDRVFVTNEGSAVVKDFELADITENLGAQMLKQVAEKTNEAVGDGTSTAMLLTQAIIRGGTRNMAAGVNPMGLRRGIQGAVNAAVQSIGESAYLPKGKEDIVQVASISGADRQTGEILGEIMDQVGQDGVITIEDSQTMDTSFEIVKGSQFDKGYLSEYMVTDTEKMEAMLEHPYILFTDKKISSLGDIIPILDKVAQCGRKLLIVAEDVEGEALKALVINKLQGAIDSVAVRAPGVGERKKALVDELALLTGATVVREETGYDLKKATVDMLGEAEKVTVRKDRTIIVGGAGDKAAIAEEIEKLRRMLAEAKDEFAVDRARERLGKLAGGVAVIRVGAASELELKEKKARVEDALNAVRAALAEGIVAGGGVAFCNAIPAVRKYAQQLTGDELSGAQVVMEALEEPMRQIAQNAGFDSGVVASEAVKQGNGVGLDVITGEFVRMAEVGIVDPAKVTKLALKNAASMASVFLTTEVDVIDPIDEAWLRSGGKTREESNKKVY</sequence>
<keyword evidence="5" id="KW-0175">Coiled coil</keyword>
<dbReference type="EMBL" id="JACOPL010000019">
    <property type="protein sequence ID" value="MBC5726547.1"/>
    <property type="molecule type" value="Genomic_DNA"/>
</dbReference>
<dbReference type="InterPro" id="IPR027409">
    <property type="entry name" value="GroEL-like_apical_dom_sf"/>
</dbReference>
<comment type="caution">
    <text evidence="6">The sequence shown here is derived from an EMBL/GenBank/DDBJ whole genome shotgun (WGS) entry which is preliminary data.</text>
</comment>
<dbReference type="CDD" id="cd03344">
    <property type="entry name" value="GroEL"/>
    <property type="match status" value="1"/>
</dbReference>
<reference evidence="6" key="1">
    <citation type="submission" date="2020-08" db="EMBL/GenBank/DDBJ databases">
        <title>Genome public.</title>
        <authorList>
            <person name="Liu C."/>
            <person name="Sun Q."/>
        </authorList>
    </citation>
    <scope>NUCLEOTIDE SEQUENCE</scope>
    <source>
        <strain evidence="6">NSJ-28</strain>
    </source>
</reference>
<evidence type="ECO:0000313" key="6">
    <source>
        <dbReference type="EMBL" id="MBC5726547.1"/>
    </source>
</evidence>
<evidence type="ECO:0000313" key="7">
    <source>
        <dbReference type="Proteomes" id="UP000606499"/>
    </source>
</evidence>
<comment type="similarity">
    <text evidence="1 3">Belongs to the chaperonin (HSP60) family.</text>
</comment>
<dbReference type="InterPro" id="IPR027410">
    <property type="entry name" value="TCP-1-like_intermed_sf"/>
</dbReference>
<evidence type="ECO:0000256" key="5">
    <source>
        <dbReference type="SAM" id="Coils"/>
    </source>
</evidence>
<accession>A0A923LYX7</accession>